<evidence type="ECO:0000313" key="2">
    <source>
        <dbReference type="EMBL" id="KAJ3830886.1"/>
    </source>
</evidence>
<protein>
    <recommendedName>
        <fullName evidence="1">Protein kinase domain-containing protein</fullName>
    </recommendedName>
</protein>
<keyword evidence="3" id="KW-1185">Reference proteome</keyword>
<organism evidence="2 3">
    <name type="scientific">Lentinula raphanica</name>
    <dbReference type="NCBI Taxonomy" id="153919"/>
    <lineage>
        <taxon>Eukaryota</taxon>
        <taxon>Fungi</taxon>
        <taxon>Dikarya</taxon>
        <taxon>Basidiomycota</taxon>
        <taxon>Agaricomycotina</taxon>
        <taxon>Agaricomycetes</taxon>
        <taxon>Agaricomycetidae</taxon>
        <taxon>Agaricales</taxon>
        <taxon>Marasmiineae</taxon>
        <taxon>Omphalotaceae</taxon>
        <taxon>Lentinula</taxon>
    </lineage>
</organism>
<comment type="caution">
    <text evidence="2">The sequence shown here is derived from an EMBL/GenBank/DDBJ whole genome shotgun (WGS) entry which is preliminary data.</text>
</comment>
<dbReference type="GO" id="GO:0004672">
    <property type="term" value="F:protein kinase activity"/>
    <property type="evidence" value="ECO:0007669"/>
    <property type="project" value="InterPro"/>
</dbReference>
<name>A0AA38NUP0_9AGAR</name>
<dbReference type="InterPro" id="IPR040976">
    <property type="entry name" value="Pkinase_fungal"/>
</dbReference>
<dbReference type="Proteomes" id="UP001163846">
    <property type="component" value="Unassembled WGS sequence"/>
</dbReference>
<dbReference type="Pfam" id="PF17667">
    <property type="entry name" value="Pkinase_fungal"/>
    <property type="match status" value="1"/>
</dbReference>
<dbReference type="PANTHER" id="PTHR38248:SF2">
    <property type="entry name" value="FUNK1 11"/>
    <property type="match status" value="1"/>
</dbReference>
<proteinExistence type="predicted"/>
<gene>
    <name evidence="2" type="ORF">F5878DRAFT_521849</name>
</gene>
<accession>A0AA38NUP0</accession>
<feature type="non-terminal residue" evidence="2">
    <location>
        <position position="216"/>
    </location>
</feature>
<dbReference type="Gene3D" id="1.10.510.10">
    <property type="entry name" value="Transferase(Phosphotransferase) domain 1"/>
    <property type="match status" value="1"/>
</dbReference>
<reference evidence="2" key="1">
    <citation type="submission" date="2022-08" db="EMBL/GenBank/DDBJ databases">
        <authorList>
            <consortium name="DOE Joint Genome Institute"/>
            <person name="Min B."/>
            <person name="Riley R."/>
            <person name="Sierra-Patev S."/>
            <person name="Naranjo-Ortiz M."/>
            <person name="Looney B."/>
            <person name="Konkel Z."/>
            <person name="Slot J.C."/>
            <person name="Sakamoto Y."/>
            <person name="Steenwyk J.L."/>
            <person name="Rokas A."/>
            <person name="Carro J."/>
            <person name="Camarero S."/>
            <person name="Ferreira P."/>
            <person name="Molpeceres G."/>
            <person name="Ruiz-Duenas F.J."/>
            <person name="Serrano A."/>
            <person name="Henrissat B."/>
            <person name="Drula E."/>
            <person name="Hughes K.W."/>
            <person name="Mata J.L."/>
            <person name="Ishikawa N.K."/>
            <person name="Vargas-Isla R."/>
            <person name="Ushijima S."/>
            <person name="Smith C.A."/>
            <person name="Ahrendt S."/>
            <person name="Andreopoulos W."/>
            <person name="He G."/>
            <person name="Labutti K."/>
            <person name="Lipzen A."/>
            <person name="Ng V."/>
            <person name="Sandor L."/>
            <person name="Barry K."/>
            <person name="Martinez A.T."/>
            <person name="Xiao Y."/>
            <person name="Gibbons J.G."/>
            <person name="Terashima K."/>
            <person name="Hibbett D.S."/>
            <person name="Grigoriev I.V."/>
        </authorList>
    </citation>
    <scope>NUCLEOTIDE SEQUENCE</scope>
    <source>
        <strain evidence="2">TFB9207</strain>
    </source>
</reference>
<dbReference type="GO" id="GO:0005524">
    <property type="term" value="F:ATP binding"/>
    <property type="evidence" value="ECO:0007669"/>
    <property type="project" value="InterPro"/>
</dbReference>
<evidence type="ECO:0000259" key="1">
    <source>
        <dbReference type="PROSITE" id="PS50011"/>
    </source>
</evidence>
<feature type="domain" description="Protein kinase" evidence="1">
    <location>
        <begin position="1"/>
        <end position="216"/>
    </location>
</feature>
<dbReference type="SUPFAM" id="SSF56112">
    <property type="entry name" value="Protein kinase-like (PK-like)"/>
    <property type="match status" value="1"/>
</dbReference>
<dbReference type="PANTHER" id="PTHR38248">
    <property type="entry name" value="FUNK1 6"/>
    <property type="match status" value="1"/>
</dbReference>
<dbReference type="EMBL" id="MU808081">
    <property type="protein sequence ID" value="KAJ3830886.1"/>
    <property type="molecule type" value="Genomic_DNA"/>
</dbReference>
<dbReference type="AlphaFoldDB" id="A0AA38NUP0"/>
<feature type="non-terminal residue" evidence="2">
    <location>
        <position position="1"/>
    </location>
</feature>
<dbReference type="PROSITE" id="PS50011">
    <property type="entry name" value="PROTEIN_KINASE_DOM"/>
    <property type="match status" value="1"/>
</dbReference>
<dbReference type="InterPro" id="IPR000719">
    <property type="entry name" value="Prot_kinase_dom"/>
</dbReference>
<evidence type="ECO:0000313" key="3">
    <source>
        <dbReference type="Proteomes" id="UP001163846"/>
    </source>
</evidence>
<sequence length="216" mass="24845">RYHYRIVFEQCATTIYNERSLGNTLHALIEVVRALRILHRVGWIHRDISGGNIYWFADEEIGLLGDFEYATHLKEPRRHNVRTGTPFFMAAETLANSYLFTGDTESPVVPNETSPPSFSHNPLHDLESIWWILVYILFFNDDKASPPKISKTRQEKMDELFHGKLEATGRLVFLMEPAHLDKAKGYLSPSFAPAIEVLKELALLLTAAYYTSEQQY</sequence>
<dbReference type="InterPro" id="IPR011009">
    <property type="entry name" value="Kinase-like_dom_sf"/>
</dbReference>